<organism evidence="1 2">
    <name type="scientific">Mycolicibacterium litorale</name>
    <dbReference type="NCBI Taxonomy" id="758802"/>
    <lineage>
        <taxon>Bacteria</taxon>
        <taxon>Bacillati</taxon>
        <taxon>Actinomycetota</taxon>
        <taxon>Actinomycetes</taxon>
        <taxon>Mycobacteriales</taxon>
        <taxon>Mycobacteriaceae</taxon>
        <taxon>Mycolicibacterium</taxon>
    </lineage>
</organism>
<dbReference type="EMBL" id="AP023287">
    <property type="protein sequence ID" value="BCI55686.1"/>
    <property type="molecule type" value="Genomic_DNA"/>
</dbReference>
<gene>
    <name evidence="1" type="ORF">NIIDNTM18_49640</name>
</gene>
<name>A0A6S6PCG5_9MYCO</name>
<accession>A0A6S6PCG5</accession>
<reference evidence="1 2" key="1">
    <citation type="submission" date="2020-07" db="EMBL/GenBank/DDBJ databases">
        <title>Complete genome sequence of Mycolicibacterium litorale like strain isolated from cardiac implantable electronic device infection.</title>
        <authorList>
            <person name="Fukano H."/>
            <person name="Miyama H."/>
            <person name="Hoshino Y."/>
        </authorList>
    </citation>
    <scope>NUCLEOTIDE SEQUENCE [LARGE SCALE GENOMIC DNA]</scope>
    <source>
        <strain evidence="1 2">NIIDNTM18</strain>
    </source>
</reference>
<evidence type="ECO:0000313" key="1">
    <source>
        <dbReference type="EMBL" id="BCI55686.1"/>
    </source>
</evidence>
<protein>
    <submittedName>
        <fullName evidence="1">Uncharacterized protein</fullName>
    </submittedName>
</protein>
<sequence length="135" mass="14823">MHRPRQIGQRHMPADTVAGARRSAGVRAAQAAHRRAWGHRGRERCGRGVDRTDRRQHHLVDLHAGLDLQPVQQSGGALERFDRTLASTGRRLPVRQCLNPALDAAVADARDDDLGGVVADVAPGHDPHRNRPRLA</sequence>
<dbReference type="Proteomes" id="UP000515734">
    <property type="component" value="Chromosome"/>
</dbReference>
<evidence type="ECO:0000313" key="2">
    <source>
        <dbReference type="Proteomes" id="UP000515734"/>
    </source>
</evidence>
<dbReference type="AlphaFoldDB" id="A0A6S6PCG5"/>
<proteinExistence type="predicted"/>